<evidence type="ECO:0008006" key="6">
    <source>
        <dbReference type="Google" id="ProtNLM"/>
    </source>
</evidence>
<dbReference type="Proteomes" id="UP000662821">
    <property type="component" value="Chromosome"/>
</dbReference>
<reference evidence="2 5" key="2">
    <citation type="submission" date="2023-08" db="EMBL/GenBank/DDBJ databases">
        <title>Draft genome sequence of Janthinobacterium lividum.</title>
        <authorList>
            <person name="Chun B.H."/>
            <person name="Lee Y."/>
        </authorList>
    </citation>
    <scope>NUCLEOTIDE SEQUENCE [LARGE SCALE GENOMIC DNA]</scope>
    <source>
        <strain evidence="2 5">AMJK</strain>
    </source>
</reference>
<organism evidence="3 4">
    <name type="scientific">Janthinobacterium lividum</name>
    <dbReference type="NCBI Taxonomy" id="29581"/>
    <lineage>
        <taxon>Bacteria</taxon>
        <taxon>Pseudomonadati</taxon>
        <taxon>Pseudomonadota</taxon>
        <taxon>Betaproteobacteria</taxon>
        <taxon>Burkholderiales</taxon>
        <taxon>Oxalobacteraceae</taxon>
        <taxon>Janthinobacterium</taxon>
    </lineage>
</organism>
<feature type="chain" id="PRO_5042588682" description="Tetratricopeptide repeat protein" evidence="1">
    <location>
        <begin position="25"/>
        <end position="164"/>
    </location>
</feature>
<feature type="signal peptide" evidence="1">
    <location>
        <begin position="1"/>
        <end position="24"/>
    </location>
</feature>
<keyword evidence="5" id="KW-1185">Reference proteome</keyword>
<dbReference type="InterPro" id="IPR011990">
    <property type="entry name" value="TPR-like_helical_dom_sf"/>
</dbReference>
<name>A0AAJ4T5Z4_9BURK</name>
<evidence type="ECO:0000313" key="4">
    <source>
        <dbReference type="Proteomes" id="UP000662821"/>
    </source>
</evidence>
<dbReference type="SUPFAM" id="SSF48452">
    <property type="entry name" value="TPR-like"/>
    <property type="match status" value="1"/>
</dbReference>
<proteinExistence type="predicted"/>
<dbReference type="EMBL" id="CP071520">
    <property type="protein sequence ID" value="QSX97038.1"/>
    <property type="molecule type" value="Genomic_DNA"/>
</dbReference>
<keyword evidence="1" id="KW-0732">Signal</keyword>
<sequence>MSTLLPFRSCLVLALVLMTLAACATQVELRMAAQQEQFGREAASQGDWAQAMRSYADAVGNVELGHGDLAWQARLHHQAGRAASGACRYDAAEFHFRQAIALAKRSKQSSALSYKALIDQYERQGKATEALAVRNELGWHQSQALGAFADLESLPEGKPCGVPR</sequence>
<evidence type="ECO:0000256" key="1">
    <source>
        <dbReference type="SAM" id="SignalP"/>
    </source>
</evidence>
<evidence type="ECO:0000313" key="3">
    <source>
        <dbReference type="EMBL" id="QSX97038.1"/>
    </source>
</evidence>
<evidence type="ECO:0000313" key="2">
    <source>
        <dbReference type="EMBL" id="MDQ4627416.1"/>
    </source>
</evidence>
<gene>
    <name evidence="3" type="ORF">J3P46_03465</name>
    <name evidence="2" type="ORF">RB624_16120</name>
</gene>
<evidence type="ECO:0000313" key="5">
    <source>
        <dbReference type="Proteomes" id="UP001237592"/>
    </source>
</evidence>
<reference evidence="3 4" key="1">
    <citation type="submission" date="2021-03" db="EMBL/GenBank/DDBJ databases">
        <title>Draft genome sequence of Janthinobacterium sp. strain PLB02 isolated from infected primmorphs (Lubomirskia baicalensis).</title>
        <authorList>
            <person name="Chernogor L.I."/>
            <person name="Belikov S.I."/>
            <person name="Petrushin I.S."/>
        </authorList>
    </citation>
    <scope>NUCLEOTIDE SEQUENCE [LARGE SCALE GENOMIC DNA]</scope>
    <source>
        <strain evidence="3 4">PLB02</strain>
    </source>
</reference>
<dbReference type="AlphaFoldDB" id="A0AAJ4T5Z4"/>
<dbReference type="RefSeq" id="WP_151092308.1">
    <property type="nucleotide sequence ID" value="NZ_CP071520.1"/>
</dbReference>
<dbReference type="Proteomes" id="UP001237592">
    <property type="component" value="Unassembled WGS sequence"/>
</dbReference>
<accession>A0AAJ4T5Z4</accession>
<dbReference type="Gene3D" id="1.25.40.10">
    <property type="entry name" value="Tetratricopeptide repeat domain"/>
    <property type="match status" value="1"/>
</dbReference>
<dbReference type="EMBL" id="JAVFKP010000003">
    <property type="protein sequence ID" value="MDQ4627416.1"/>
    <property type="molecule type" value="Genomic_DNA"/>
</dbReference>
<protein>
    <recommendedName>
        <fullName evidence="6">Tetratricopeptide repeat protein</fullName>
    </recommendedName>
</protein>